<dbReference type="SUPFAM" id="SSF53474">
    <property type="entry name" value="alpha/beta-Hydrolases"/>
    <property type="match status" value="1"/>
</dbReference>
<keyword evidence="1" id="KW-0732">Signal</keyword>
<evidence type="ECO:0000256" key="1">
    <source>
        <dbReference type="SAM" id="SignalP"/>
    </source>
</evidence>
<dbReference type="Proteomes" id="UP000809789">
    <property type="component" value="Unassembled WGS sequence"/>
</dbReference>
<feature type="domain" description="AB hydrolase-1" evidence="2">
    <location>
        <begin position="129"/>
        <end position="303"/>
    </location>
</feature>
<evidence type="ECO:0000313" key="3">
    <source>
        <dbReference type="EMBL" id="KAG8626392.1"/>
    </source>
</evidence>
<reference evidence="3" key="1">
    <citation type="submission" date="2021-07" db="EMBL/GenBank/DDBJ databases">
        <title>Elsinoe batatas strain:CRI-CJ2 Genome sequencing and assembly.</title>
        <authorList>
            <person name="Huang L."/>
        </authorList>
    </citation>
    <scope>NUCLEOTIDE SEQUENCE</scope>
    <source>
        <strain evidence="3">CRI-CJ2</strain>
    </source>
</reference>
<accession>A0A8K0KZP5</accession>
<gene>
    <name evidence="3" type="ORF">KVT40_005337</name>
</gene>
<dbReference type="Gene3D" id="3.40.50.1820">
    <property type="entry name" value="alpha/beta hydrolase"/>
    <property type="match status" value="1"/>
</dbReference>
<dbReference type="AlphaFoldDB" id="A0A8K0KZP5"/>
<sequence length="349" mass="38635">MIWKWFLDLFAGSYAGSGTASASREVDNRLLQQQAKSIVHAIRIEDWSWLLSDILFAKGFDLIRLTAGLILSGSGPCDVDSTVGANKPLKDLSLGLVKCNVASIRFEKVTFAHGMRIRDGKNFTLTEEYVPHALAAVRHAVRHPHVNNEAIVIVGHSLGAYITPKLASLDDSIRKCVLLACPARPVYYAAIGQFEYFAAMDDPSGQQPQPQIEELRKQAELADSPHLNRKTPAKDLPFGLCPAYWLDCRNYNPLQDLTSCQKPILCLQGGRDYQVTSEDFDALIDSVEDKSSFKYILYEDLNHLFISGRGPPTPLEYGTPGNVAEAVILEVARWCHDDSADVDALFGRV</sequence>
<name>A0A8K0KZP5_9PEZI</name>
<evidence type="ECO:0000259" key="2">
    <source>
        <dbReference type="Pfam" id="PF12697"/>
    </source>
</evidence>
<keyword evidence="4" id="KW-1185">Reference proteome</keyword>
<dbReference type="EMBL" id="JAESVG020000006">
    <property type="protein sequence ID" value="KAG8626392.1"/>
    <property type="molecule type" value="Genomic_DNA"/>
</dbReference>
<dbReference type="OrthoDB" id="10249433at2759"/>
<dbReference type="PANTHER" id="PTHR43265:SF1">
    <property type="entry name" value="ESTERASE ESTD"/>
    <property type="match status" value="1"/>
</dbReference>
<dbReference type="PANTHER" id="PTHR43265">
    <property type="entry name" value="ESTERASE ESTD"/>
    <property type="match status" value="1"/>
</dbReference>
<proteinExistence type="predicted"/>
<organism evidence="3 4">
    <name type="scientific">Elsinoe batatas</name>
    <dbReference type="NCBI Taxonomy" id="2601811"/>
    <lineage>
        <taxon>Eukaryota</taxon>
        <taxon>Fungi</taxon>
        <taxon>Dikarya</taxon>
        <taxon>Ascomycota</taxon>
        <taxon>Pezizomycotina</taxon>
        <taxon>Dothideomycetes</taxon>
        <taxon>Dothideomycetidae</taxon>
        <taxon>Myriangiales</taxon>
        <taxon>Elsinoaceae</taxon>
        <taxon>Elsinoe</taxon>
    </lineage>
</organism>
<dbReference type="InterPro" id="IPR053145">
    <property type="entry name" value="AB_hydrolase_Est10"/>
</dbReference>
<dbReference type="Pfam" id="PF12697">
    <property type="entry name" value="Abhydrolase_6"/>
    <property type="match status" value="1"/>
</dbReference>
<feature type="signal peptide" evidence="1">
    <location>
        <begin position="1"/>
        <end position="15"/>
    </location>
</feature>
<protein>
    <recommendedName>
        <fullName evidence="2">AB hydrolase-1 domain-containing protein</fullName>
    </recommendedName>
</protein>
<dbReference type="GO" id="GO:0052689">
    <property type="term" value="F:carboxylic ester hydrolase activity"/>
    <property type="evidence" value="ECO:0007669"/>
    <property type="project" value="TreeGrafter"/>
</dbReference>
<comment type="caution">
    <text evidence="3">The sequence shown here is derived from an EMBL/GenBank/DDBJ whole genome shotgun (WGS) entry which is preliminary data.</text>
</comment>
<evidence type="ECO:0000313" key="4">
    <source>
        <dbReference type="Proteomes" id="UP000809789"/>
    </source>
</evidence>
<dbReference type="InterPro" id="IPR029058">
    <property type="entry name" value="AB_hydrolase_fold"/>
</dbReference>
<feature type="chain" id="PRO_5035444478" description="AB hydrolase-1 domain-containing protein" evidence="1">
    <location>
        <begin position="16"/>
        <end position="349"/>
    </location>
</feature>
<dbReference type="InterPro" id="IPR000073">
    <property type="entry name" value="AB_hydrolase_1"/>
</dbReference>